<dbReference type="Gene3D" id="3.40.50.720">
    <property type="entry name" value="NAD(P)-binding Rossmann-like Domain"/>
    <property type="match status" value="1"/>
</dbReference>
<keyword evidence="2" id="KW-0210">Decarboxylase</keyword>
<organism evidence="6 7">
    <name type="scientific">Nonomuraea insulae</name>
    <dbReference type="NCBI Taxonomy" id="1616787"/>
    <lineage>
        <taxon>Bacteria</taxon>
        <taxon>Bacillati</taxon>
        <taxon>Actinomycetota</taxon>
        <taxon>Actinomycetes</taxon>
        <taxon>Streptosporangiales</taxon>
        <taxon>Streptosporangiaceae</taxon>
        <taxon>Nonomuraea</taxon>
    </lineage>
</organism>
<evidence type="ECO:0000313" key="6">
    <source>
        <dbReference type="EMBL" id="MFC5833557.1"/>
    </source>
</evidence>
<dbReference type="Pfam" id="PF01370">
    <property type="entry name" value="Epimerase"/>
    <property type="match status" value="1"/>
</dbReference>
<evidence type="ECO:0000256" key="2">
    <source>
        <dbReference type="ARBA" id="ARBA00022793"/>
    </source>
</evidence>
<gene>
    <name evidence="6" type="ORF">ACFPZ3_57770</name>
</gene>
<dbReference type="InterPro" id="IPR044516">
    <property type="entry name" value="UXS-like"/>
</dbReference>
<keyword evidence="4" id="KW-0456">Lyase</keyword>
<evidence type="ECO:0000256" key="3">
    <source>
        <dbReference type="ARBA" id="ARBA00023027"/>
    </source>
</evidence>
<keyword evidence="7" id="KW-1185">Reference proteome</keyword>
<reference evidence="7" key="1">
    <citation type="journal article" date="2019" name="Int. J. Syst. Evol. Microbiol.">
        <title>The Global Catalogue of Microorganisms (GCM) 10K type strain sequencing project: providing services to taxonomists for standard genome sequencing and annotation.</title>
        <authorList>
            <consortium name="The Broad Institute Genomics Platform"/>
            <consortium name="The Broad Institute Genome Sequencing Center for Infectious Disease"/>
            <person name="Wu L."/>
            <person name="Ma J."/>
        </authorList>
    </citation>
    <scope>NUCLEOTIDE SEQUENCE [LARGE SCALE GENOMIC DNA]</scope>
    <source>
        <strain evidence="7">CCUG 53903</strain>
    </source>
</reference>
<dbReference type="InterPro" id="IPR001509">
    <property type="entry name" value="Epimerase_deHydtase"/>
</dbReference>
<dbReference type="SUPFAM" id="SSF51735">
    <property type="entry name" value="NAD(P)-binding Rossmann-fold domains"/>
    <property type="match status" value="1"/>
</dbReference>
<protein>
    <submittedName>
        <fullName evidence="6">NAD-dependent epimerase/dehydratase family protein</fullName>
    </submittedName>
</protein>
<dbReference type="RefSeq" id="WP_379522983.1">
    <property type="nucleotide sequence ID" value="NZ_JBHSPA010000094.1"/>
</dbReference>
<feature type="domain" description="NAD-dependent epimerase/dehydratase" evidence="5">
    <location>
        <begin position="5"/>
        <end position="242"/>
    </location>
</feature>
<comment type="cofactor">
    <cofactor evidence="1">
        <name>NAD(+)</name>
        <dbReference type="ChEBI" id="CHEBI:57540"/>
    </cofactor>
</comment>
<proteinExistence type="predicted"/>
<evidence type="ECO:0000259" key="5">
    <source>
        <dbReference type="Pfam" id="PF01370"/>
    </source>
</evidence>
<dbReference type="PANTHER" id="PTHR43078:SF6">
    <property type="entry name" value="UDP-GLUCURONIC ACID DECARBOXYLASE 1"/>
    <property type="match status" value="1"/>
</dbReference>
<keyword evidence="3" id="KW-0520">NAD</keyword>
<dbReference type="EMBL" id="JBHSPA010000094">
    <property type="protein sequence ID" value="MFC5833557.1"/>
    <property type="molecule type" value="Genomic_DNA"/>
</dbReference>
<comment type="caution">
    <text evidence="6">The sequence shown here is derived from an EMBL/GenBank/DDBJ whole genome shotgun (WGS) entry which is preliminary data.</text>
</comment>
<accession>A0ABW1D7M4</accession>
<evidence type="ECO:0000313" key="7">
    <source>
        <dbReference type="Proteomes" id="UP001596058"/>
    </source>
</evidence>
<evidence type="ECO:0000256" key="1">
    <source>
        <dbReference type="ARBA" id="ARBA00001911"/>
    </source>
</evidence>
<dbReference type="PANTHER" id="PTHR43078">
    <property type="entry name" value="UDP-GLUCURONIC ACID DECARBOXYLASE-RELATED"/>
    <property type="match status" value="1"/>
</dbReference>
<evidence type="ECO:0000256" key="4">
    <source>
        <dbReference type="ARBA" id="ARBA00023239"/>
    </source>
</evidence>
<dbReference type="InterPro" id="IPR036291">
    <property type="entry name" value="NAD(P)-bd_dom_sf"/>
</dbReference>
<name>A0ABW1D7M4_9ACTN</name>
<dbReference type="Proteomes" id="UP001596058">
    <property type="component" value="Unassembled WGS sequence"/>
</dbReference>
<sequence length="320" mass="35468">MADRVLVTGGAGFIGAHLARRLLRDGARVTLLDDFSRGVMDEDLRELAHGSDLVRHDLTQPIPPGLLTDDFDTVYHLAAVVGVARAMSDPSKVLRTNLLTTIHLLDYCDRIRPQALFLSSTSEIGDGSARPGLPTREDTPFTIARPHSPRASYALSKAAAEAMVYARTSRFRVRIGRYYNIYGPRMGSAHVIPQFIARIHADPFPIYGAYQRRAFCFVEDAVEATLALTNLPGAEPIVMNIGNDREEIMIIDLARRLMALAGVQRRISVLDPPAGSPERRLPDLAVLRALLPERTPTSLDTGLPATLRWYRDRGKLPWRV</sequence>